<name>A0A382M4Q2_9ZZZZ</name>
<evidence type="ECO:0000313" key="1">
    <source>
        <dbReference type="EMBL" id="SVC42332.1"/>
    </source>
</evidence>
<gene>
    <name evidence="1" type="ORF">METZ01_LOCUS295186</name>
</gene>
<dbReference type="AlphaFoldDB" id="A0A382M4Q2"/>
<accession>A0A382M4Q2</accession>
<dbReference type="EMBL" id="UINC01090411">
    <property type="protein sequence ID" value="SVC42332.1"/>
    <property type="molecule type" value="Genomic_DNA"/>
</dbReference>
<sequence>VGIVKLLLRKKKYDQSIELTKSTKYMDDEDKKRMISKIESAK</sequence>
<organism evidence="1">
    <name type="scientific">marine metagenome</name>
    <dbReference type="NCBI Taxonomy" id="408172"/>
    <lineage>
        <taxon>unclassified sequences</taxon>
        <taxon>metagenomes</taxon>
        <taxon>ecological metagenomes</taxon>
    </lineage>
</organism>
<feature type="non-terminal residue" evidence="1">
    <location>
        <position position="1"/>
    </location>
</feature>
<protein>
    <submittedName>
        <fullName evidence="1">Uncharacterized protein</fullName>
    </submittedName>
</protein>
<reference evidence="1" key="1">
    <citation type="submission" date="2018-05" db="EMBL/GenBank/DDBJ databases">
        <authorList>
            <person name="Lanie J.A."/>
            <person name="Ng W.-L."/>
            <person name="Kazmierczak K.M."/>
            <person name="Andrzejewski T.M."/>
            <person name="Davidsen T.M."/>
            <person name="Wayne K.J."/>
            <person name="Tettelin H."/>
            <person name="Glass J.I."/>
            <person name="Rusch D."/>
            <person name="Podicherti R."/>
            <person name="Tsui H.-C.T."/>
            <person name="Winkler M.E."/>
        </authorList>
    </citation>
    <scope>NUCLEOTIDE SEQUENCE</scope>
</reference>
<proteinExistence type="predicted"/>